<dbReference type="KEGG" id="amd:AMED_5361"/>
<gene>
    <name evidence="2" type="ordered locus">AMED_5361</name>
</gene>
<dbReference type="EMBL" id="CP002000">
    <property type="protein sequence ID" value="ADJ47121.1"/>
    <property type="molecule type" value="Genomic_DNA"/>
</dbReference>
<keyword evidence="1" id="KW-0812">Transmembrane</keyword>
<keyword evidence="1" id="KW-0472">Membrane</keyword>
<feature type="transmembrane region" description="Helical" evidence="1">
    <location>
        <begin position="104"/>
        <end position="124"/>
    </location>
</feature>
<proteinExistence type="predicted"/>
<dbReference type="Proteomes" id="UP000000328">
    <property type="component" value="Chromosome"/>
</dbReference>
<name>A0A0H3D8Z8_AMYMU</name>
<dbReference type="eggNOG" id="ENOG50328NI">
    <property type="taxonomic scope" value="Bacteria"/>
</dbReference>
<dbReference type="PATRIC" id="fig|749927.5.peg.5556"/>
<organism evidence="2 3">
    <name type="scientific">Amycolatopsis mediterranei (strain U-32)</name>
    <dbReference type="NCBI Taxonomy" id="749927"/>
    <lineage>
        <taxon>Bacteria</taxon>
        <taxon>Bacillati</taxon>
        <taxon>Actinomycetota</taxon>
        <taxon>Actinomycetes</taxon>
        <taxon>Pseudonocardiales</taxon>
        <taxon>Pseudonocardiaceae</taxon>
        <taxon>Amycolatopsis</taxon>
    </lineage>
</organism>
<dbReference type="OrthoDB" id="3629695at2"/>
<accession>A0A0H3D8Z8</accession>
<evidence type="ECO:0000313" key="2">
    <source>
        <dbReference type="EMBL" id="ADJ47121.1"/>
    </source>
</evidence>
<reference evidence="2 3" key="1">
    <citation type="journal article" date="2010" name="Cell Res.">
        <title>Complete genome sequence of the rifamycin SV-producing Amycolatopsis mediterranei U32 revealed its genetic characteristics in phylogeny and metabolism.</title>
        <authorList>
            <person name="Zhao W."/>
            <person name="Zhong Y."/>
            <person name="Yuan H."/>
            <person name="Wang J."/>
            <person name="Zheng H."/>
            <person name="Wang Y."/>
            <person name="Cen X."/>
            <person name="Xu F."/>
            <person name="Bai J."/>
            <person name="Han X."/>
            <person name="Lu G."/>
            <person name="Zhu Y."/>
            <person name="Shao Z."/>
            <person name="Yan H."/>
            <person name="Li C."/>
            <person name="Peng N."/>
            <person name="Zhang Z."/>
            <person name="Zhang Y."/>
            <person name="Lin W."/>
            <person name="Fan Y."/>
            <person name="Qin Z."/>
            <person name="Hu Y."/>
            <person name="Zhu B."/>
            <person name="Wang S."/>
            <person name="Ding X."/>
            <person name="Zhao G.P."/>
        </authorList>
    </citation>
    <scope>NUCLEOTIDE SEQUENCE [LARGE SCALE GENOMIC DNA]</scope>
    <source>
        <strain evidence="3">U-32</strain>
    </source>
</reference>
<dbReference type="AlphaFoldDB" id="A0A0H3D8Z8"/>
<evidence type="ECO:0000256" key="1">
    <source>
        <dbReference type="SAM" id="Phobius"/>
    </source>
</evidence>
<keyword evidence="1" id="KW-1133">Transmembrane helix</keyword>
<feature type="transmembrane region" description="Helical" evidence="1">
    <location>
        <begin position="72"/>
        <end position="92"/>
    </location>
</feature>
<sequence length="145" mass="15735">MNGIGRVLLGPTVPDASGSQFKTAWISIVLPIVPIARYYLMEEGSLTFGTKTTTRYHIVGRSRLVGAEIARTYLYCWLVAPLIGAGPAALLLSQADELADSIGVFALIALFLVTVFASVAALSYGTKFVRRRFFTPRSVVVRPEP</sequence>
<protein>
    <submittedName>
        <fullName evidence="2">Uncharacterized protein</fullName>
    </submittedName>
</protein>
<evidence type="ECO:0000313" key="3">
    <source>
        <dbReference type="Proteomes" id="UP000000328"/>
    </source>
</evidence>
<dbReference type="HOGENOM" id="CLU_1782821_0_0_11"/>